<comment type="caution">
    <text evidence="7">The sequence shown here is derived from an EMBL/GenBank/DDBJ whole genome shotgun (WGS) entry which is preliminary data.</text>
</comment>
<evidence type="ECO:0000259" key="6">
    <source>
        <dbReference type="PROSITE" id="PS50405"/>
    </source>
</evidence>
<feature type="non-terminal residue" evidence="7">
    <location>
        <position position="1"/>
    </location>
</feature>
<dbReference type="SUPFAM" id="SSF47616">
    <property type="entry name" value="GST C-terminal domain-like"/>
    <property type="match status" value="1"/>
</dbReference>
<sequence length="267" mass="30468">SGVGRYPPSPPRAFKYNNPVTKYKKKTLTLAWRPNCHCSPPPHGVLRSNLKKLGEDLSRETQNMAETQVKLYYEYRKIVQSNAITRYIGRKQHLWRKLGRDHQDYLQKLPSLLKHLSDFLRDRKWFAGDKITFVDIIMYKLLDHHCMFKPTKPGEDSFTYMKPKRFMKTLVNKMAKWGNKNKLGPHLGIRGGAKPQDSPKTSQHYTGKKSAPAPDGLRPLKTAVRERERAPLSAGGLRLTDGKTISGVLFTQQALKGTAAQQQDKDG</sequence>
<evidence type="ECO:0000256" key="3">
    <source>
        <dbReference type="ARBA" id="ARBA00012452"/>
    </source>
</evidence>
<evidence type="ECO:0000256" key="4">
    <source>
        <dbReference type="ARBA" id="ARBA00022679"/>
    </source>
</evidence>
<dbReference type="FunFam" id="1.20.1050.10:FF:000101">
    <property type="entry name" value="Glutathione S-transferase Mu 4"/>
    <property type="match status" value="1"/>
</dbReference>
<evidence type="ECO:0000313" key="8">
    <source>
        <dbReference type="Proteomes" id="UP000034805"/>
    </source>
</evidence>
<feature type="domain" description="GST C-terminal" evidence="6">
    <location>
        <begin position="60"/>
        <end position="203"/>
    </location>
</feature>
<evidence type="ECO:0000256" key="1">
    <source>
        <dbReference type="ARBA" id="ARBA00005861"/>
    </source>
</evidence>
<evidence type="ECO:0000256" key="2">
    <source>
        <dbReference type="ARBA" id="ARBA00011738"/>
    </source>
</evidence>
<comment type="subunit">
    <text evidence="2">Homodimer.</text>
</comment>
<organism evidence="7 8">
    <name type="scientific">Scleropages formosus</name>
    <name type="common">Asian bonytongue</name>
    <name type="synonym">Osteoglossum formosum</name>
    <dbReference type="NCBI Taxonomy" id="113540"/>
    <lineage>
        <taxon>Eukaryota</taxon>
        <taxon>Metazoa</taxon>
        <taxon>Chordata</taxon>
        <taxon>Craniata</taxon>
        <taxon>Vertebrata</taxon>
        <taxon>Euteleostomi</taxon>
        <taxon>Actinopterygii</taxon>
        <taxon>Neopterygii</taxon>
        <taxon>Teleostei</taxon>
        <taxon>Osteoglossocephala</taxon>
        <taxon>Osteoglossomorpha</taxon>
        <taxon>Osteoglossiformes</taxon>
        <taxon>Osteoglossidae</taxon>
        <taxon>Scleropages</taxon>
    </lineage>
</organism>
<comment type="similarity">
    <text evidence="1">Belongs to the GST superfamily. Mu family.</text>
</comment>
<evidence type="ECO:0000313" key="7">
    <source>
        <dbReference type="EMBL" id="KPP68425.1"/>
    </source>
</evidence>
<feature type="region of interest" description="Disordered" evidence="5">
    <location>
        <begin position="181"/>
        <end position="238"/>
    </location>
</feature>
<feature type="non-terminal residue" evidence="7">
    <location>
        <position position="267"/>
    </location>
</feature>
<accession>A0A0N8JZ59</accession>
<dbReference type="InterPro" id="IPR010987">
    <property type="entry name" value="Glutathione-S-Trfase_C-like"/>
</dbReference>
<dbReference type="PROSITE" id="PS50405">
    <property type="entry name" value="GST_CTER"/>
    <property type="match status" value="1"/>
</dbReference>
<dbReference type="EC" id="2.5.1.18" evidence="3"/>
<dbReference type="GO" id="GO:0004364">
    <property type="term" value="F:glutathione transferase activity"/>
    <property type="evidence" value="ECO:0007669"/>
    <property type="project" value="UniProtKB-EC"/>
</dbReference>
<dbReference type="InterPro" id="IPR004046">
    <property type="entry name" value="GST_C"/>
</dbReference>
<dbReference type="Proteomes" id="UP000034805">
    <property type="component" value="Unassembled WGS sequence"/>
</dbReference>
<proteinExistence type="inferred from homology"/>
<dbReference type="AlphaFoldDB" id="A0A0N8JZ59"/>
<dbReference type="EMBL" id="JARO02004492">
    <property type="protein sequence ID" value="KPP68425.1"/>
    <property type="molecule type" value="Genomic_DNA"/>
</dbReference>
<dbReference type="InterPro" id="IPR036282">
    <property type="entry name" value="Glutathione-S-Trfase_C_sf"/>
</dbReference>
<dbReference type="Gene3D" id="1.20.1050.10">
    <property type="match status" value="1"/>
</dbReference>
<keyword evidence="4" id="KW-0808">Transferase</keyword>
<dbReference type="GO" id="GO:0042178">
    <property type="term" value="P:xenobiotic catabolic process"/>
    <property type="evidence" value="ECO:0007669"/>
    <property type="project" value="UniProtKB-ARBA"/>
</dbReference>
<evidence type="ECO:0000256" key="5">
    <source>
        <dbReference type="SAM" id="MobiDB-lite"/>
    </source>
</evidence>
<reference evidence="7 8" key="1">
    <citation type="submission" date="2015-08" db="EMBL/GenBank/DDBJ databases">
        <title>The genome of the Asian arowana (Scleropages formosus).</title>
        <authorList>
            <person name="Tan M.H."/>
            <person name="Gan H.M."/>
            <person name="Croft L.J."/>
            <person name="Austin C.M."/>
        </authorList>
    </citation>
    <scope>NUCLEOTIDE SEQUENCE [LARGE SCALE GENOMIC DNA]</scope>
    <source>
        <strain evidence="7">Aro1</strain>
    </source>
</reference>
<protein>
    <recommendedName>
        <fullName evidence="3">glutathione transferase</fullName>
        <ecNumber evidence="3">2.5.1.18</ecNumber>
    </recommendedName>
</protein>
<dbReference type="Pfam" id="PF00043">
    <property type="entry name" value="GST_C"/>
    <property type="match status" value="1"/>
</dbReference>
<name>A0A0N8JZ59_SCLFO</name>
<gene>
    <name evidence="7" type="ORF">Z043_112900</name>
</gene>